<dbReference type="Proteomes" id="UP000651977">
    <property type="component" value="Unassembled WGS sequence"/>
</dbReference>
<organism evidence="2 3">
    <name type="scientific">Agarivorans gilvus</name>
    <dbReference type="NCBI Taxonomy" id="680279"/>
    <lineage>
        <taxon>Bacteria</taxon>
        <taxon>Pseudomonadati</taxon>
        <taxon>Pseudomonadota</taxon>
        <taxon>Gammaproteobacteria</taxon>
        <taxon>Alteromonadales</taxon>
        <taxon>Alteromonadaceae</taxon>
        <taxon>Agarivorans</taxon>
    </lineage>
</organism>
<evidence type="ECO:0000313" key="2">
    <source>
        <dbReference type="EMBL" id="GGA98869.1"/>
    </source>
</evidence>
<gene>
    <name evidence="2" type="ORF">GCM10007414_09870</name>
</gene>
<keyword evidence="1" id="KW-0812">Transmembrane</keyword>
<name>A0ABQ1HYA8_9ALTE</name>
<protein>
    <recommendedName>
        <fullName evidence="4">Prepilin-type N-terminal cleavage/methylation domain-containing protein</fullName>
    </recommendedName>
</protein>
<dbReference type="PROSITE" id="PS00409">
    <property type="entry name" value="PROKAR_NTER_METHYL"/>
    <property type="match status" value="1"/>
</dbReference>
<keyword evidence="1" id="KW-1133">Transmembrane helix</keyword>
<keyword evidence="3" id="KW-1185">Reference proteome</keyword>
<evidence type="ECO:0000256" key="1">
    <source>
        <dbReference type="SAM" id="Phobius"/>
    </source>
</evidence>
<dbReference type="EMBL" id="BMDY01000004">
    <property type="protein sequence ID" value="GGA98869.1"/>
    <property type="molecule type" value="Genomic_DNA"/>
</dbReference>
<sequence length="222" mass="25856">MKNNKGFSLVEMLVAMVLLTGVISVASFAYSQFSRYWEGSVGRFYDEFYEIRQKNIVRDIIGSVIPYVAYNKNEQSRYYFEGHASGFVGISRNSFSFPGQPAVIRVFSEQNTDFTYELIYQESPMYNSYLTSTTEQVDFTYQITIDEGLQSVAFKYYGVTEEDVGELEQRKLDWFNDYNALVRMTPPERISITWTDNDIEKGWYFELTKPDISLGRFTKGEE</sequence>
<reference evidence="3" key="1">
    <citation type="journal article" date="2019" name="Int. J. Syst. Evol. Microbiol.">
        <title>The Global Catalogue of Microorganisms (GCM) 10K type strain sequencing project: providing services to taxonomists for standard genome sequencing and annotation.</title>
        <authorList>
            <consortium name="The Broad Institute Genomics Platform"/>
            <consortium name="The Broad Institute Genome Sequencing Center for Infectious Disease"/>
            <person name="Wu L."/>
            <person name="Ma J."/>
        </authorList>
    </citation>
    <scope>NUCLEOTIDE SEQUENCE [LARGE SCALE GENOMIC DNA]</scope>
    <source>
        <strain evidence="3">CGMCC 1.10131</strain>
    </source>
</reference>
<dbReference type="RefSeq" id="WP_055732157.1">
    <property type="nucleotide sequence ID" value="NZ_BMDY01000004.1"/>
</dbReference>
<proteinExistence type="predicted"/>
<dbReference type="InterPro" id="IPR012902">
    <property type="entry name" value="N_methyl_site"/>
</dbReference>
<keyword evidence="1" id="KW-0472">Membrane</keyword>
<dbReference type="Pfam" id="PF07963">
    <property type="entry name" value="N_methyl"/>
    <property type="match status" value="1"/>
</dbReference>
<accession>A0ABQ1HYA8</accession>
<evidence type="ECO:0000313" key="3">
    <source>
        <dbReference type="Proteomes" id="UP000651977"/>
    </source>
</evidence>
<feature type="transmembrane region" description="Helical" evidence="1">
    <location>
        <begin position="12"/>
        <end position="30"/>
    </location>
</feature>
<comment type="caution">
    <text evidence="2">The sequence shown here is derived from an EMBL/GenBank/DDBJ whole genome shotgun (WGS) entry which is preliminary data.</text>
</comment>
<evidence type="ECO:0008006" key="4">
    <source>
        <dbReference type="Google" id="ProtNLM"/>
    </source>
</evidence>
<dbReference type="NCBIfam" id="TIGR02532">
    <property type="entry name" value="IV_pilin_GFxxxE"/>
    <property type="match status" value="1"/>
</dbReference>